<evidence type="ECO:0000313" key="2">
    <source>
        <dbReference type="Proteomes" id="UP000216478"/>
    </source>
</evidence>
<comment type="caution">
    <text evidence="1">The sequence shown here is derived from an EMBL/GenBank/DDBJ whole genome shotgun (WGS) entry which is preliminary data.</text>
</comment>
<dbReference type="EMBL" id="NNRL01000166">
    <property type="protein sequence ID" value="OYR08449.1"/>
    <property type="molecule type" value="Genomic_DNA"/>
</dbReference>
<reference evidence="1 2" key="1">
    <citation type="submission" date="2017-07" db="EMBL/GenBank/DDBJ databases">
        <title>Phylogenetic study on the rhizospheric bacterium Ochrobactrum sp. A44.</title>
        <authorList>
            <person name="Krzyzanowska D.M."/>
            <person name="Ossowicki A."/>
            <person name="Rajewska M."/>
            <person name="Maciag T."/>
            <person name="Kaczynski Z."/>
            <person name="Czerwicka M."/>
            <person name="Jafra S."/>
        </authorList>
    </citation>
    <scope>NUCLEOTIDE SEQUENCE [LARGE SCALE GENOMIC DNA]</scope>
    <source>
        <strain evidence="1 2">OgA9a</strain>
    </source>
</reference>
<sequence length="49" mass="5507">MPWNAVVSPQDLFGLVPEILDAIYMVLLVGKQLRMVDPTVIKFGNIRHA</sequence>
<dbReference type="AlphaFoldDB" id="A0A256F0P8"/>
<keyword evidence="2" id="KW-1185">Reference proteome</keyword>
<organism evidence="1 2">
    <name type="scientific">Brucella grignonensis</name>
    <dbReference type="NCBI Taxonomy" id="94627"/>
    <lineage>
        <taxon>Bacteria</taxon>
        <taxon>Pseudomonadati</taxon>
        <taxon>Pseudomonadota</taxon>
        <taxon>Alphaproteobacteria</taxon>
        <taxon>Hyphomicrobiales</taxon>
        <taxon>Brucellaceae</taxon>
        <taxon>Brucella/Ochrobactrum group</taxon>
        <taxon>Brucella</taxon>
    </lineage>
</organism>
<dbReference type="Proteomes" id="UP000216478">
    <property type="component" value="Unassembled WGS sequence"/>
</dbReference>
<gene>
    <name evidence="1" type="ORF">CEV33_3214</name>
</gene>
<protein>
    <submittedName>
        <fullName evidence="1">Uncharacterized protein</fullName>
    </submittedName>
</protein>
<name>A0A256F0P8_9HYPH</name>
<proteinExistence type="predicted"/>
<evidence type="ECO:0000313" key="1">
    <source>
        <dbReference type="EMBL" id="OYR08449.1"/>
    </source>
</evidence>
<accession>A0A256F0P8</accession>